<proteinExistence type="predicted"/>
<keyword evidence="3" id="KW-0479">Metal-binding</keyword>
<evidence type="ECO:0000256" key="4">
    <source>
        <dbReference type="ARBA" id="ARBA00022771"/>
    </source>
</evidence>
<evidence type="ECO:0000256" key="1">
    <source>
        <dbReference type="ARBA" id="ARBA00004141"/>
    </source>
</evidence>
<evidence type="ECO:0000256" key="6">
    <source>
        <dbReference type="ARBA" id="ARBA00022989"/>
    </source>
</evidence>
<evidence type="ECO:0000256" key="3">
    <source>
        <dbReference type="ARBA" id="ARBA00022723"/>
    </source>
</evidence>
<dbReference type="RefSeq" id="WP_118043641.1">
    <property type="nucleotide sequence ID" value="NZ_QSIR01000001.1"/>
</dbReference>
<evidence type="ECO:0000313" key="10">
    <source>
        <dbReference type="EMBL" id="RHD09514.1"/>
    </source>
</evidence>
<organism evidence="10 11">
    <name type="scientific">Mediterraneibacter gnavus</name>
    <name type="common">Ruminococcus gnavus</name>
    <dbReference type="NCBI Taxonomy" id="33038"/>
    <lineage>
        <taxon>Bacteria</taxon>
        <taxon>Bacillati</taxon>
        <taxon>Bacillota</taxon>
        <taxon>Clostridia</taxon>
        <taxon>Lachnospirales</taxon>
        <taxon>Lachnospiraceae</taxon>
        <taxon>Mediterraneibacter</taxon>
    </lineage>
</organism>
<dbReference type="SMART" id="SM00575">
    <property type="entry name" value="ZnF_PMZ"/>
    <property type="match status" value="1"/>
</dbReference>
<sequence length="146" mass="16378">MARKKIYVGFAMRKYNKWAALFGGWFGLHRYLSGEIGMGILYTLTCGGFCIGWIRDICVSFSSRSDAWSQWSDVCGEAAEARKRRALNGELTPVHIDLKAKTGTFAGSEGGQYHTTLSGCTCPDFQKRKVPCKHMYYLAIKCNIEI</sequence>
<keyword evidence="2" id="KW-0812">Transmembrane</keyword>
<evidence type="ECO:0000256" key="5">
    <source>
        <dbReference type="ARBA" id="ARBA00022833"/>
    </source>
</evidence>
<dbReference type="InterPro" id="IPR006564">
    <property type="entry name" value="Znf_PMZ"/>
</dbReference>
<dbReference type="PROSITE" id="PS50966">
    <property type="entry name" value="ZF_SWIM"/>
    <property type="match status" value="1"/>
</dbReference>
<dbReference type="GO" id="GO:0008270">
    <property type="term" value="F:zinc ion binding"/>
    <property type="evidence" value="ECO:0007669"/>
    <property type="project" value="UniProtKB-KW"/>
</dbReference>
<dbReference type="InterPro" id="IPR007829">
    <property type="entry name" value="TM2"/>
</dbReference>
<evidence type="ECO:0000256" key="2">
    <source>
        <dbReference type="ARBA" id="ARBA00022692"/>
    </source>
</evidence>
<evidence type="ECO:0000256" key="8">
    <source>
        <dbReference type="PROSITE-ProRule" id="PRU00325"/>
    </source>
</evidence>
<dbReference type="GO" id="GO:0016020">
    <property type="term" value="C:membrane"/>
    <property type="evidence" value="ECO:0007669"/>
    <property type="project" value="UniProtKB-SubCell"/>
</dbReference>
<dbReference type="InterPro" id="IPR007527">
    <property type="entry name" value="Znf_SWIM"/>
</dbReference>
<dbReference type="Proteomes" id="UP000284472">
    <property type="component" value="Unassembled WGS sequence"/>
</dbReference>
<keyword evidence="6" id="KW-1133">Transmembrane helix</keyword>
<keyword evidence="7" id="KW-0472">Membrane</keyword>
<reference evidence="10 11" key="1">
    <citation type="submission" date="2018-08" db="EMBL/GenBank/DDBJ databases">
        <title>A genome reference for cultivated species of the human gut microbiota.</title>
        <authorList>
            <person name="Zou Y."/>
            <person name="Xue W."/>
            <person name="Luo G."/>
        </authorList>
    </citation>
    <scope>NUCLEOTIDE SEQUENCE [LARGE SCALE GENOMIC DNA]</scope>
    <source>
        <strain evidence="10 11">AM32-6</strain>
    </source>
</reference>
<keyword evidence="4 8" id="KW-0863">Zinc-finger</keyword>
<gene>
    <name evidence="10" type="ORF">DW812_01105</name>
</gene>
<dbReference type="AlphaFoldDB" id="A0A414DG25"/>
<keyword evidence="5" id="KW-0862">Zinc</keyword>
<dbReference type="Pfam" id="PF05154">
    <property type="entry name" value="TM2"/>
    <property type="match status" value="1"/>
</dbReference>
<feature type="domain" description="SWIM-type" evidence="9">
    <location>
        <begin position="105"/>
        <end position="143"/>
    </location>
</feature>
<comment type="subcellular location">
    <subcellularLocation>
        <location evidence="1">Membrane</location>
        <topology evidence="1">Multi-pass membrane protein</topology>
    </subcellularLocation>
</comment>
<dbReference type="EMBL" id="QSIR01000001">
    <property type="protein sequence ID" value="RHD09514.1"/>
    <property type="molecule type" value="Genomic_DNA"/>
</dbReference>
<protein>
    <submittedName>
        <fullName evidence="10">NINE protein</fullName>
    </submittedName>
</protein>
<evidence type="ECO:0000256" key="7">
    <source>
        <dbReference type="ARBA" id="ARBA00023136"/>
    </source>
</evidence>
<comment type="caution">
    <text evidence="10">The sequence shown here is derived from an EMBL/GenBank/DDBJ whole genome shotgun (WGS) entry which is preliminary data.</text>
</comment>
<accession>A0A414DG25</accession>
<evidence type="ECO:0000259" key="9">
    <source>
        <dbReference type="PROSITE" id="PS50966"/>
    </source>
</evidence>
<dbReference type="Pfam" id="PF04434">
    <property type="entry name" value="SWIM"/>
    <property type="match status" value="1"/>
</dbReference>
<evidence type="ECO:0000313" key="11">
    <source>
        <dbReference type="Proteomes" id="UP000284472"/>
    </source>
</evidence>
<name>A0A414DG25_MEDGN</name>